<sequence>MGTEVLRPQNILMIERSRSIPVIIPRPHHHHHNNNHQRRRRGSPSPPPPPPPAETTVPPPSKNLVVGQVTILRRGESLDAATTTSNKKKVQRKKKPSSSLPSSPPSDGILSGMMSGTDRIGPDPAQIPRRVRLAQISTIRSSDDVIYAGSAFSSSPSPSALPLPRFSVRSAAPAAVDDPATMDLRRLLRIG</sequence>
<gene>
    <name evidence="2" type="ORF">QJS10_CPB17g01497</name>
</gene>
<dbReference type="Proteomes" id="UP001180020">
    <property type="component" value="Unassembled WGS sequence"/>
</dbReference>
<dbReference type="GO" id="GO:0016071">
    <property type="term" value="P:mRNA metabolic process"/>
    <property type="evidence" value="ECO:0007669"/>
    <property type="project" value="UniProtKB-ARBA"/>
</dbReference>
<feature type="compositionally biased region" description="Basic residues" evidence="1">
    <location>
        <begin position="86"/>
        <end position="96"/>
    </location>
</feature>
<comment type="caution">
    <text evidence="2">The sequence shown here is derived from an EMBL/GenBank/DDBJ whole genome shotgun (WGS) entry which is preliminary data.</text>
</comment>
<feature type="compositionally biased region" description="Basic residues" evidence="1">
    <location>
        <begin position="26"/>
        <end position="42"/>
    </location>
</feature>
<protein>
    <submittedName>
        <fullName evidence="2">Uncharacterized protein</fullName>
    </submittedName>
</protein>
<dbReference type="EMBL" id="JAUJYO010000017">
    <property type="protein sequence ID" value="KAK1292542.1"/>
    <property type="molecule type" value="Genomic_DNA"/>
</dbReference>
<dbReference type="InterPro" id="IPR028322">
    <property type="entry name" value="PNRC-like_rgn"/>
</dbReference>
<dbReference type="PANTHER" id="PTHR33670:SF1">
    <property type="entry name" value="OS09G0416300 PROTEIN"/>
    <property type="match status" value="1"/>
</dbReference>
<name>A0AAV9CUH8_ACOCL</name>
<evidence type="ECO:0000313" key="3">
    <source>
        <dbReference type="Proteomes" id="UP001180020"/>
    </source>
</evidence>
<organism evidence="2 3">
    <name type="scientific">Acorus calamus</name>
    <name type="common">Sweet flag</name>
    <dbReference type="NCBI Taxonomy" id="4465"/>
    <lineage>
        <taxon>Eukaryota</taxon>
        <taxon>Viridiplantae</taxon>
        <taxon>Streptophyta</taxon>
        <taxon>Embryophyta</taxon>
        <taxon>Tracheophyta</taxon>
        <taxon>Spermatophyta</taxon>
        <taxon>Magnoliopsida</taxon>
        <taxon>Liliopsida</taxon>
        <taxon>Acoraceae</taxon>
        <taxon>Acorus</taxon>
    </lineage>
</organism>
<feature type="region of interest" description="Disordered" evidence="1">
    <location>
        <begin position="23"/>
        <end position="125"/>
    </location>
</feature>
<reference evidence="2" key="1">
    <citation type="journal article" date="2023" name="Nat. Commun.">
        <title>Diploid and tetraploid genomes of Acorus and the evolution of monocots.</title>
        <authorList>
            <person name="Ma L."/>
            <person name="Liu K.W."/>
            <person name="Li Z."/>
            <person name="Hsiao Y.Y."/>
            <person name="Qi Y."/>
            <person name="Fu T."/>
            <person name="Tang G.D."/>
            <person name="Zhang D."/>
            <person name="Sun W.H."/>
            <person name="Liu D.K."/>
            <person name="Li Y."/>
            <person name="Chen G.Z."/>
            <person name="Liu X.D."/>
            <person name="Liao X.Y."/>
            <person name="Jiang Y.T."/>
            <person name="Yu X."/>
            <person name="Hao Y."/>
            <person name="Huang J."/>
            <person name="Zhao X.W."/>
            <person name="Ke S."/>
            <person name="Chen Y.Y."/>
            <person name="Wu W.L."/>
            <person name="Hsu J.L."/>
            <person name="Lin Y.F."/>
            <person name="Huang M.D."/>
            <person name="Li C.Y."/>
            <person name="Huang L."/>
            <person name="Wang Z.W."/>
            <person name="Zhao X."/>
            <person name="Zhong W.Y."/>
            <person name="Peng D.H."/>
            <person name="Ahmad S."/>
            <person name="Lan S."/>
            <person name="Zhang J.S."/>
            <person name="Tsai W.C."/>
            <person name="Van de Peer Y."/>
            <person name="Liu Z.J."/>
        </authorList>
    </citation>
    <scope>NUCLEOTIDE SEQUENCE</scope>
    <source>
        <strain evidence="2">CP</strain>
    </source>
</reference>
<dbReference type="AlphaFoldDB" id="A0AAV9CUH8"/>
<reference evidence="2" key="2">
    <citation type="submission" date="2023-06" db="EMBL/GenBank/DDBJ databases">
        <authorList>
            <person name="Ma L."/>
            <person name="Liu K.-W."/>
            <person name="Li Z."/>
            <person name="Hsiao Y.-Y."/>
            <person name="Qi Y."/>
            <person name="Fu T."/>
            <person name="Tang G."/>
            <person name="Zhang D."/>
            <person name="Sun W.-H."/>
            <person name="Liu D.-K."/>
            <person name="Li Y."/>
            <person name="Chen G.-Z."/>
            <person name="Liu X.-D."/>
            <person name="Liao X.-Y."/>
            <person name="Jiang Y.-T."/>
            <person name="Yu X."/>
            <person name="Hao Y."/>
            <person name="Huang J."/>
            <person name="Zhao X.-W."/>
            <person name="Ke S."/>
            <person name="Chen Y.-Y."/>
            <person name="Wu W.-L."/>
            <person name="Hsu J.-L."/>
            <person name="Lin Y.-F."/>
            <person name="Huang M.-D."/>
            <person name="Li C.-Y."/>
            <person name="Huang L."/>
            <person name="Wang Z.-W."/>
            <person name="Zhao X."/>
            <person name="Zhong W.-Y."/>
            <person name="Peng D.-H."/>
            <person name="Ahmad S."/>
            <person name="Lan S."/>
            <person name="Zhang J.-S."/>
            <person name="Tsai W.-C."/>
            <person name="Van De Peer Y."/>
            <person name="Liu Z.-J."/>
        </authorList>
    </citation>
    <scope>NUCLEOTIDE SEQUENCE</scope>
    <source>
        <strain evidence="2">CP</strain>
        <tissue evidence="2">Leaves</tissue>
    </source>
</reference>
<dbReference type="PANTHER" id="PTHR33670">
    <property type="entry name" value="SPLICING FACTOR, PROLINE- AND GLUTAMINE-RICH-LIKE"/>
    <property type="match status" value="1"/>
</dbReference>
<dbReference type="Pfam" id="PF15365">
    <property type="entry name" value="PNRC"/>
    <property type="match status" value="1"/>
</dbReference>
<evidence type="ECO:0000256" key="1">
    <source>
        <dbReference type="SAM" id="MobiDB-lite"/>
    </source>
</evidence>
<keyword evidence="3" id="KW-1185">Reference proteome</keyword>
<evidence type="ECO:0000313" key="2">
    <source>
        <dbReference type="EMBL" id="KAK1292542.1"/>
    </source>
</evidence>
<proteinExistence type="predicted"/>
<accession>A0AAV9CUH8</accession>
<feature type="compositionally biased region" description="Pro residues" evidence="1">
    <location>
        <begin position="44"/>
        <end position="61"/>
    </location>
</feature>